<dbReference type="AlphaFoldDB" id="A0A1F6C5R4"/>
<keyword evidence="3" id="KW-0408">Iron</keyword>
<keyword evidence="2" id="KW-0479">Metal-binding</keyword>
<evidence type="ECO:0000256" key="3">
    <source>
        <dbReference type="ARBA" id="ARBA00023004"/>
    </source>
</evidence>
<sequence length="295" mass="33297">MSKEVPKVSIHALDNLWFQVGGTVCNLWCTHCFISCSPDNHAYGFMTLGQVRPYLESSKRLGVKEYYFTGGEPFMNREIVEILAETLAIGPATVLTNGTVFREGDIRRLAEVERSSPYSLEFRVSIDGYSPETNDPVRGEGVFRRAMEGVRLLLRYGFLPIITAARVWDEKEDAFVQKQFVEALRAIGYDRPRLKVLPPLRLGREVARSRGYADDEQVTPEMMAGYDQGHLLCSNSRMVTDRGVHVCPILIDFPEARLGETLEEAMTPYPLRHRACYTCYLYGAICSNAPSLPEP</sequence>
<proteinExistence type="predicted"/>
<dbReference type="InterPro" id="IPR058240">
    <property type="entry name" value="rSAM_sf"/>
</dbReference>
<dbReference type="CDD" id="cd01335">
    <property type="entry name" value="Radical_SAM"/>
    <property type="match status" value="1"/>
</dbReference>
<accession>A0A1F6C5R4</accession>
<gene>
    <name evidence="6" type="ORF">A3F84_07080</name>
</gene>
<evidence type="ECO:0000259" key="5">
    <source>
        <dbReference type="PROSITE" id="PS51918"/>
    </source>
</evidence>
<dbReference type="InterPro" id="IPR007197">
    <property type="entry name" value="rSAM"/>
</dbReference>
<keyword evidence="1" id="KW-0949">S-adenosyl-L-methionine</keyword>
<dbReference type="PANTHER" id="PTHR11228">
    <property type="entry name" value="RADICAL SAM DOMAIN PROTEIN"/>
    <property type="match status" value="1"/>
</dbReference>
<evidence type="ECO:0000256" key="1">
    <source>
        <dbReference type="ARBA" id="ARBA00022691"/>
    </source>
</evidence>
<protein>
    <submittedName>
        <fullName evidence="6">Radical SAM protein</fullName>
    </submittedName>
</protein>
<evidence type="ECO:0000313" key="7">
    <source>
        <dbReference type="Proteomes" id="UP000178606"/>
    </source>
</evidence>
<dbReference type="Proteomes" id="UP000178606">
    <property type="component" value="Unassembled WGS sequence"/>
</dbReference>
<dbReference type="SUPFAM" id="SSF102114">
    <property type="entry name" value="Radical SAM enzymes"/>
    <property type="match status" value="1"/>
</dbReference>
<dbReference type="Pfam" id="PF04055">
    <property type="entry name" value="Radical_SAM"/>
    <property type="match status" value="1"/>
</dbReference>
<dbReference type="InterPro" id="IPR013785">
    <property type="entry name" value="Aldolase_TIM"/>
</dbReference>
<evidence type="ECO:0000313" key="6">
    <source>
        <dbReference type="EMBL" id="OGG44496.1"/>
    </source>
</evidence>
<dbReference type="GO" id="GO:0046872">
    <property type="term" value="F:metal ion binding"/>
    <property type="evidence" value="ECO:0007669"/>
    <property type="project" value="UniProtKB-KW"/>
</dbReference>
<dbReference type="SFLD" id="SFLDS00029">
    <property type="entry name" value="Radical_SAM"/>
    <property type="match status" value="1"/>
</dbReference>
<dbReference type="SFLD" id="SFLDG01067">
    <property type="entry name" value="SPASM/twitch_domain_containing"/>
    <property type="match status" value="1"/>
</dbReference>
<dbReference type="InterPro" id="IPR050377">
    <property type="entry name" value="Radical_SAM_PqqE_MftC-like"/>
</dbReference>
<evidence type="ECO:0000256" key="2">
    <source>
        <dbReference type="ARBA" id="ARBA00022723"/>
    </source>
</evidence>
<dbReference type="PROSITE" id="PS51918">
    <property type="entry name" value="RADICAL_SAM"/>
    <property type="match status" value="1"/>
</dbReference>
<dbReference type="Gene3D" id="3.20.20.70">
    <property type="entry name" value="Aldolase class I"/>
    <property type="match status" value="1"/>
</dbReference>
<keyword evidence="4" id="KW-0411">Iron-sulfur</keyword>
<evidence type="ECO:0000256" key="4">
    <source>
        <dbReference type="ARBA" id="ARBA00023014"/>
    </source>
</evidence>
<name>A0A1F6C5R4_HANXR</name>
<feature type="domain" description="Radical SAM core" evidence="5">
    <location>
        <begin position="8"/>
        <end position="237"/>
    </location>
</feature>
<dbReference type="GO" id="GO:0051536">
    <property type="term" value="F:iron-sulfur cluster binding"/>
    <property type="evidence" value="ECO:0007669"/>
    <property type="project" value="UniProtKB-KW"/>
</dbReference>
<dbReference type="EMBL" id="MFKF01000402">
    <property type="protein sequence ID" value="OGG44496.1"/>
    <property type="molecule type" value="Genomic_DNA"/>
</dbReference>
<dbReference type="PANTHER" id="PTHR11228:SF7">
    <property type="entry name" value="PQQA PEPTIDE CYCLASE"/>
    <property type="match status" value="1"/>
</dbReference>
<comment type="caution">
    <text evidence="6">The sequence shown here is derived from an EMBL/GenBank/DDBJ whole genome shotgun (WGS) entry which is preliminary data.</text>
</comment>
<dbReference type="GO" id="GO:0003824">
    <property type="term" value="F:catalytic activity"/>
    <property type="evidence" value="ECO:0007669"/>
    <property type="project" value="InterPro"/>
</dbReference>
<reference evidence="6 7" key="1">
    <citation type="journal article" date="2016" name="Nat. Commun.">
        <title>Thousands of microbial genomes shed light on interconnected biogeochemical processes in an aquifer system.</title>
        <authorList>
            <person name="Anantharaman K."/>
            <person name="Brown C.T."/>
            <person name="Hug L.A."/>
            <person name="Sharon I."/>
            <person name="Castelle C.J."/>
            <person name="Probst A.J."/>
            <person name="Thomas B.C."/>
            <person name="Singh A."/>
            <person name="Wilkins M.J."/>
            <person name="Karaoz U."/>
            <person name="Brodie E.L."/>
            <person name="Williams K.H."/>
            <person name="Hubbard S.S."/>
            <person name="Banfield J.F."/>
        </authorList>
    </citation>
    <scope>NUCLEOTIDE SEQUENCE [LARGE SCALE GENOMIC DNA]</scope>
    <source>
        <strain evidence="7">RIFCSPLOWO2_12_FULL_64_10</strain>
    </source>
</reference>
<organism evidence="6 7">
    <name type="scientific">Handelsmanbacteria sp. (strain RIFCSPLOWO2_12_FULL_64_10)</name>
    <dbReference type="NCBI Taxonomy" id="1817868"/>
    <lineage>
        <taxon>Bacteria</taxon>
        <taxon>Candidatus Handelsmaniibacteriota</taxon>
    </lineage>
</organism>